<sequence>MAIDLISVSAMSAEVERIFSSAKRLLAPDRHRLTPETLEIFELLRNWWLDEEGLPTETDDD</sequence>
<dbReference type="EMBL" id="JAKLMC020000005">
    <property type="protein sequence ID" value="KAK5956445.1"/>
    <property type="molecule type" value="Genomic_DNA"/>
</dbReference>
<dbReference type="InterPro" id="IPR012337">
    <property type="entry name" value="RNaseH-like_sf"/>
</dbReference>
<accession>A0AAN8EUT0</accession>
<evidence type="ECO:0000313" key="2">
    <source>
        <dbReference type="EMBL" id="KAK5956445.1"/>
    </source>
</evidence>
<comment type="caution">
    <text evidence="2">The sequence shown here is derived from an EMBL/GenBank/DDBJ whole genome shotgun (WGS) entry which is preliminary data.</text>
</comment>
<gene>
    <name evidence="2" type="ORF">OHC33_003022</name>
</gene>
<evidence type="ECO:0000313" key="3">
    <source>
        <dbReference type="Proteomes" id="UP001316803"/>
    </source>
</evidence>
<keyword evidence="3" id="KW-1185">Reference proteome</keyword>
<dbReference type="AlphaFoldDB" id="A0AAN8EUT0"/>
<dbReference type="Proteomes" id="UP001316803">
    <property type="component" value="Unassembled WGS sequence"/>
</dbReference>
<organism evidence="2 3">
    <name type="scientific">Knufia fluminis</name>
    <dbReference type="NCBI Taxonomy" id="191047"/>
    <lineage>
        <taxon>Eukaryota</taxon>
        <taxon>Fungi</taxon>
        <taxon>Dikarya</taxon>
        <taxon>Ascomycota</taxon>
        <taxon>Pezizomycotina</taxon>
        <taxon>Eurotiomycetes</taxon>
        <taxon>Chaetothyriomycetidae</taxon>
        <taxon>Chaetothyriales</taxon>
        <taxon>Trichomeriaceae</taxon>
        <taxon>Knufia</taxon>
    </lineage>
</organism>
<dbReference type="GO" id="GO:0046983">
    <property type="term" value="F:protein dimerization activity"/>
    <property type="evidence" value="ECO:0007669"/>
    <property type="project" value="InterPro"/>
</dbReference>
<protein>
    <recommendedName>
        <fullName evidence="1">HAT C-terminal dimerisation domain-containing protein</fullName>
    </recommendedName>
</protein>
<dbReference type="InterPro" id="IPR008906">
    <property type="entry name" value="HATC_C_dom"/>
</dbReference>
<feature type="domain" description="HAT C-terminal dimerisation" evidence="1">
    <location>
        <begin position="1"/>
        <end position="47"/>
    </location>
</feature>
<dbReference type="Pfam" id="PF05699">
    <property type="entry name" value="Dimer_Tnp_hAT"/>
    <property type="match status" value="1"/>
</dbReference>
<name>A0AAN8EUT0_9EURO</name>
<dbReference type="SUPFAM" id="SSF53098">
    <property type="entry name" value="Ribonuclease H-like"/>
    <property type="match status" value="1"/>
</dbReference>
<evidence type="ECO:0000259" key="1">
    <source>
        <dbReference type="Pfam" id="PF05699"/>
    </source>
</evidence>
<proteinExistence type="predicted"/>
<reference evidence="2 3" key="1">
    <citation type="submission" date="2022-12" db="EMBL/GenBank/DDBJ databases">
        <title>Genomic features and morphological characterization of a novel Knufia sp. strain isolated from spacecraft assembly facility.</title>
        <authorList>
            <person name="Teixeira M."/>
            <person name="Chander A.M."/>
            <person name="Stajich J.E."/>
            <person name="Venkateswaran K."/>
        </authorList>
    </citation>
    <scope>NUCLEOTIDE SEQUENCE [LARGE SCALE GENOMIC DNA]</scope>
    <source>
        <strain evidence="2 3">FJI-L2-BK-P2</strain>
    </source>
</reference>